<name>A0ABX9JVJ6_9BACT</name>
<protein>
    <submittedName>
        <fullName evidence="4">Uncharacterized protein</fullName>
    </submittedName>
</protein>
<organism evidence="4 5">
    <name type="scientific">Archangium gephyra</name>
    <dbReference type="NCBI Taxonomy" id="48"/>
    <lineage>
        <taxon>Bacteria</taxon>
        <taxon>Pseudomonadati</taxon>
        <taxon>Myxococcota</taxon>
        <taxon>Myxococcia</taxon>
        <taxon>Myxococcales</taxon>
        <taxon>Cystobacterineae</taxon>
        <taxon>Archangiaceae</taxon>
        <taxon>Archangium</taxon>
    </lineage>
</organism>
<accession>A0ABX9JVJ6</accession>
<proteinExistence type="predicted"/>
<dbReference type="EMBL" id="QUMU01000009">
    <property type="protein sequence ID" value="REG27914.1"/>
    <property type="molecule type" value="Genomic_DNA"/>
</dbReference>
<gene>
    <name evidence="4" type="ORF">ATI61_109255</name>
</gene>
<evidence type="ECO:0000313" key="5">
    <source>
        <dbReference type="Proteomes" id="UP000256345"/>
    </source>
</evidence>
<dbReference type="RefSeq" id="WP_047854622.1">
    <property type="nucleotide sequence ID" value="NZ_CP011509.1"/>
</dbReference>
<comment type="caution">
    <text evidence="4">The sequence shown here is derived from an EMBL/GenBank/DDBJ whole genome shotgun (WGS) entry which is preliminary data.</text>
</comment>
<feature type="region of interest" description="Disordered" evidence="3">
    <location>
        <begin position="454"/>
        <end position="479"/>
    </location>
</feature>
<evidence type="ECO:0000256" key="3">
    <source>
        <dbReference type="SAM" id="MobiDB-lite"/>
    </source>
</evidence>
<keyword evidence="5" id="KW-1185">Reference proteome</keyword>
<evidence type="ECO:0000313" key="4">
    <source>
        <dbReference type="EMBL" id="REG27914.1"/>
    </source>
</evidence>
<reference evidence="4 5" key="1">
    <citation type="submission" date="2018-08" db="EMBL/GenBank/DDBJ databases">
        <title>Genomic Encyclopedia of Archaeal and Bacterial Type Strains, Phase II (KMG-II): from individual species to whole genera.</title>
        <authorList>
            <person name="Goeker M."/>
        </authorList>
    </citation>
    <scope>NUCLEOTIDE SEQUENCE [LARGE SCALE GENOMIC DNA]</scope>
    <source>
        <strain evidence="4 5">DSM 2261</strain>
    </source>
</reference>
<evidence type="ECO:0000256" key="2">
    <source>
        <dbReference type="ARBA" id="ARBA00022638"/>
    </source>
</evidence>
<feature type="region of interest" description="Disordered" evidence="3">
    <location>
        <begin position="1"/>
        <end position="24"/>
    </location>
</feature>
<dbReference type="Proteomes" id="UP000256345">
    <property type="component" value="Unassembled WGS sequence"/>
</dbReference>
<dbReference type="InterPro" id="IPR023347">
    <property type="entry name" value="Lysozyme_dom_sf"/>
</dbReference>
<sequence length="691" mass="75237">MSTQGSAGQTAAPVPSAVRETESTRLSAGYRSSIPFVLVPRTAITFDPMDAATTRNIASPGELLIDVPIRGKGKNFKPGDVTCALTWLVTSEGKTASYPVDGAVMKVAPDGKFHVEVAGKTPVLDVVAQRLVGEGLVGFSLTPDFPHAETATFPPSLRFNNTCAVKTKLPKPEQMLLGALVTFSPDFGWTFKKAELELRVIEVDDGSTEISATVPRSAFSHRWEAGSFWSGDQDWAIGFTGDSCEQLADVGEEEAGSYEFGWQLWGASRAGGPQTLLLEQRDFIRLPKPKLEEFKIEYDRTWHGTWEVSGKISGVAPRAHLMLDVALVEPAAAAGAEPPDYRVSRIQIALGDDGVFEAYLGDRHLPWTADPLAPAEPAPLLVPRASQEALCLIPEAEPQAFAILSFPAAARDGKPGPMVAYLDFDEDKFSAFKGQGLSWDPDADWICSQEGVSLMTRPPKPKRRNSGLTTNPAPPVDAGDQKSVITFEEMWLDIIAWEGVVPYMYRDTVGHVTVGAGNMLSRLEKNGPEDVMAAKGLPFQNMDTGKPATEAEIAKAFEEVQKLPKAMRATDYALRPTIALTDQTIRALAKKRLDNEFLPHLVNNFPGFHSYPRAARRGLLDIVYNVGVGKFPGRPNKPGKDFLFDSLTKAARARNWAVAAENCHTSGTPENRNAWRKALFLYAATVEAKKT</sequence>
<keyword evidence="2" id="KW-0081">Bacteriolytic enzyme</keyword>
<keyword evidence="1" id="KW-0929">Antimicrobial</keyword>
<dbReference type="InterPro" id="IPR023346">
    <property type="entry name" value="Lysozyme-like_dom_sf"/>
</dbReference>
<evidence type="ECO:0000256" key="1">
    <source>
        <dbReference type="ARBA" id="ARBA00022529"/>
    </source>
</evidence>
<dbReference type="Gene3D" id="1.10.530.40">
    <property type="match status" value="1"/>
</dbReference>
<dbReference type="SUPFAM" id="SSF53955">
    <property type="entry name" value="Lysozyme-like"/>
    <property type="match status" value="1"/>
</dbReference>